<dbReference type="AlphaFoldDB" id="A0AA38Z8H2"/>
<dbReference type="PANTHER" id="PTHR47025">
    <property type="entry name" value="AUTOIMMUNE REGULATOR"/>
    <property type="match status" value="1"/>
</dbReference>
<evidence type="ECO:0000313" key="6">
    <source>
        <dbReference type="Proteomes" id="UP001168098"/>
    </source>
</evidence>
<evidence type="ECO:0000256" key="1">
    <source>
        <dbReference type="ARBA" id="ARBA00004123"/>
    </source>
</evidence>
<sequence>MHGVFCLFTVYSTLSSCAEIHYTYLYLFIYLYSRFPISFYGDVNHFGDRFWHEKIVFCCSKDTLLSNCFYGQAFHKNSIWASNAGCLTDGEKVYDDSSGNEQKRGQQWLMDATEPELFCNKKQAVEVVNSWNISGISNMNDSPCGNISSFASVSGPFLDRLFGTDLKIIHPLSRNIPSASTGNMDMGRKGFEFPFRSDSSFGLSMSHDIADPSFNYGGIRKVKVNEVRDSDNGMPVGMGHFYNRGGYNMISAGSAYNKSDYSNISLGPVYNNGNQNTISMGAYFNKAPSNFGSISHTFNQETGNSISMGHTYHKVDRSVLSMGHFYDKGNGNFLSEVQQYGKEDGSMMSMSPAYNKGHEKFISMGPSYSEANGNFGTMGMVYSKHNDDIMSMGPTNDRVETGNVSLCLTYDKEDSSILSMGHNYNKGQNNTVSFGGFHEEPETNSSGRIIGSYDLLMSQSSAQAPEAVFQKDAQASEILCQQDARASGVLGQKDTQASEILGQKDAQTSQVLAQKDAQSSEIPGQEEVQTSEQVPSQKYLAQSNADPAASCTPKATSKTDTVSKNKPTNTKKDPSSHFPLNVKSLLSTGMFDGVPVKYVSWTREKSVRGVIKGSGYLCSCKDCNGSNCLNAYEFERHANCKTKHPNNHIYFENGKTIYAVVQELKNTPQDKLFEVIQNVTGSPINQKNFQTWKASYQAATVELQRIYGKDGVAGPILK</sequence>
<feature type="compositionally biased region" description="Polar residues" evidence="3">
    <location>
        <begin position="553"/>
        <end position="568"/>
    </location>
</feature>
<keyword evidence="6" id="KW-1185">Reference proteome</keyword>
<dbReference type="Proteomes" id="UP001168098">
    <property type="component" value="Unassembled WGS sequence"/>
</dbReference>
<dbReference type="PANTHER" id="PTHR47025:SF6">
    <property type="entry name" value="N-LYSINE METHYLTRANSFERASE"/>
    <property type="match status" value="1"/>
</dbReference>
<dbReference type="Pfam" id="PF16135">
    <property type="entry name" value="TDBD"/>
    <property type="match status" value="1"/>
</dbReference>
<accession>A0AA38Z8H2</accession>
<comment type="subcellular location">
    <subcellularLocation>
        <location evidence="1">Nucleus</location>
    </subcellularLocation>
</comment>
<dbReference type="GO" id="GO:0042393">
    <property type="term" value="F:histone binding"/>
    <property type="evidence" value="ECO:0007669"/>
    <property type="project" value="TreeGrafter"/>
</dbReference>
<feature type="region of interest" description="Disordered" evidence="3">
    <location>
        <begin position="540"/>
        <end position="577"/>
    </location>
</feature>
<reference evidence="5 6" key="1">
    <citation type="journal article" date="2023" name="BMC Biotechnol.">
        <title>Vitis rotundifolia cv Carlos genome sequencing.</title>
        <authorList>
            <person name="Huff M."/>
            <person name="Hulse-Kemp A."/>
            <person name="Scheffler B."/>
            <person name="Youngblood R."/>
            <person name="Simpson S."/>
            <person name="Babiker E."/>
            <person name="Staton M."/>
        </authorList>
    </citation>
    <scope>NUCLEOTIDE SEQUENCE [LARGE SCALE GENOMIC DNA]</scope>
    <source>
        <tissue evidence="5">Leaf</tissue>
    </source>
</reference>
<keyword evidence="2" id="KW-0539">Nucleus</keyword>
<dbReference type="GO" id="GO:0005634">
    <property type="term" value="C:nucleus"/>
    <property type="evidence" value="ECO:0007669"/>
    <property type="project" value="UniProtKB-SubCell"/>
</dbReference>
<feature type="domain" description="Tify" evidence="4">
    <location>
        <begin position="609"/>
        <end position="663"/>
    </location>
</feature>
<dbReference type="EMBL" id="JARBHA010000013">
    <property type="protein sequence ID" value="KAJ9684185.1"/>
    <property type="molecule type" value="Genomic_DNA"/>
</dbReference>
<gene>
    <name evidence="5" type="ORF">PVL29_016598</name>
</gene>
<proteinExistence type="predicted"/>
<dbReference type="InterPro" id="IPR032308">
    <property type="entry name" value="TDBD"/>
</dbReference>
<organism evidence="5 6">
    <name type="scientific">Vitis rotundifolia</name>
    <name type="common">Muscadine grape</name>
    <dbReference type="NCBI Taxonomy" id="103349"/>
    <lineage>
        <taxon>Eukaryota</taxon>
        <taxon>Viridiplantae</taxon>
        <taxon>Streptophyta</taxon>
        <taxon>Embryophyta</taxon>
        <taxon>Tracheophyta</taxon>
        <taxon>Spermatophyta</taxon>
        <taxon>Magnoliopsida</taxon>
        <taxon>eudicotyledons</taxon>
        <taxon>Gunneridae</taxon>
        <taxon>Pentapetalae</taxon>
        <taxon>rosids</taxon>
        <taxon>Vitales</taxon>
        <taxon>Vitaceae</taxon>
        <taxon>Viteae</taxon>
        <taxon>Vitis</taxon>
    </lineage>
</organism>
<evidence type="ECO:0000256" key="2">
    <source>
        <dbReference type="ARBA" id="ARBA00023242"/>
    </source>
</evidence>
<dbReference type="GO" id="GO:0045944">
    <property type="term" value="P:positive regulation of transcription by RNA polymerase II"/>
    <property type="evidence" value="ECO:0007669"/>
    <property type="project" value="TreeGrafter"/>
</dbReference>
<evidence type="ECO:0000259" key="4">
    <source>
        <dbReference type="Pfam" id="PF16135"/>
    </source>
</evidence>
<comment type="caution">
    <text evidence="5">The sequence shown here is derived from an EMBL/GenBank/DDBJ whole genome shotgun (WGS) entry which is preliminary data.</text>
</comment>
<dbReference type="GO" id="GO:0000977">
    <property type="term" value="F:RNA polymerase II transcription regulatory region sequence-specific DNA binding"/>
    <property type="evidence" value="ECO:0007669"/>
    <property type="project" value="TreeGrafter"/>
</dbReference>
<evidence type="ECO:0000256" key="3">
    <source>
        <dbReference type="SAM" id="MobiDB-lite"/>
    </source>
</evidence>
<protein>
    <recommendedName>
        <fullName evidence="4">Tify domain-containing protein</fullName>
    </recommendedName>
</protein>
<evidence type="ECO:0000313" key="5">
    <source>
        <dbReference type="EMBL" id="KAJ9684185.1"/>
    </source>
</evidence>
<name>A0AA38Z8H2_VITRO</name>
<dbReference type="GO" id="GO:0003682">
    <property type="term" value="F:chromatin binding"/>
    <property type="evidence" value="ECO:0007669"/>
    <property type="project" value="TreeGrafter"/>
</dbReference>